<dbReference type="Gene3D" id="3.90.640.10">
    <property type="entry name" value="Actin, Chain A, domain 4"/>
    <property type="match status" value="1"/>
</dbReference>
<dbReference type="PROSITE" id="PS00406">
    <property type="entry name" value="ACTINS_1"/>
    <property type="match status" value="1"/>
</dbReference>
<dbReference type="CDD" id="cd13397">
    <property type="entry name" value="ASKHA_NBD_actin_Arp-T1-3"/>
    <property type="match status" value="1"/>
</dbReference>
<evidence type="ECO:0000256" key="4">
    <source>
        <dbReference type="ARBA" id="ARBA00022741"/>
    </source>
</evidence>
<dbReference type="Pfam" id="PF00022">
    <property type="entry name" value="Actin"/>
    <property type="match status" value="1"/>
</dbReference>
<keyword evidence="5" id="KW-0067">ATP-binding</keyword>
<dbReference type="InterPro" id="IPR043129">
    <property type="entry name" value="ATPase_NBD"/>
</dbReference>
<dbReference type="AlphaFoldDB" id="A0AAV6Z128"/>
<evidence type="ECO:0000256" key="2">
    <source>
        <dbReference type="ARBA" id="ARBA00006752"/>
    </source>
</evidence>
<dbReference type="PRINTS" id="PR00190">
    <property type="entry name" value="ACTIN"/>
</dbReference>
<dbReference type="Proteomes" id="UP000824782">
    <property type="component" value="Unassembled WGS sequence"/>
</dbReference>
<evidence type="ECO:0000313" key="8">
    <source>
        <dbReference type="EMBL" id="KAG8543312.1"/>
    </source>
</evidence>
<dbReference type="InterPro" id="IPR004001">
    <property type="entry name" value="Actin_CS"/>
</dbReference>
<evidence type="ECO:0008006" key="10">
    <source>
        <dbReference type="Google" id="ProtNLM"/>
    </source>
</evidence>
<keyword evidence="3" id="KW-0963">Cytoplasm</keyword>
<comment type="subcellular location">
    <subcellularLocation>
        <location evidence="1">Cytoplasm</location>
        <location evidence="1">Cytoskeleton</location>
    </subcellularLocation>
</comment>
<proteinExistence type="inferred from homology"/>
<dbReference type="PANTHER" id="PTHR11937">
    <property type="entry name" value="ACTIN"/>
    <property type="match status" value="1"/>
</dbReference>
<accession>A0AAV6Z128</accession>
<dbReference type="GO" id="GO:0005524">
    <property type="term" value="F:ATP binding"/>
    <property type="evidence" value="ECO:0007669"/>
    <property type="project" value="UniProtKB-KW"/>
</dbReference>
<evidence type="ECO:0000256" key="5">
    <source>
        <dbReference type="ARBA" id="ARBA00022840"/>
    </source>
</evidence>
<reference evidence="8" key="1">
    <citation type="thesis" date="2020" institute="ProQuest LLC" country="789 East Eisenhower Parkway, Ann Arbor, MI, USA">
        <title>Comparative Genomics and Chromosome Evolution.</title>
        <authorList>
            <person name="Mudd A.B."/>
        </authorList>
    </citation>
    <scope>NUCLEOTIDE SEQUENCE</scope>
    <source>
        <strain evidence="8">237g6f4</strain>
        <tissue evidence="8">Blood</tissue>
    </source>
</reference>
<evidence type="ECO:0000256" key="6">
    <source>
        <dbReference type="ARBA" id="ARBA00023212"/>
    </source>
</evidence>
<dbReference type="EMBL" id="WNYA01003595">
    <property type="protein sequence ID" value="KAG8543312.1"/>
    <property type="molecule type" value="Genomic_DNA"/>
</dbReference>
<keyword evidence="9" id="KW-1185">Reference proteome</keyword>
<sequence length="367" mass="40563">MDLPAVIFDNGSGLCKAGVAGDLFPKTVFTSVVGRSQVTPPMVGVGQKECYIGEEAQARRGVLSLTYPVERGMITSWDDIEKIWTHVYDRELHLTASDHPVLLTEVPLSPLQNREKAAEIMFELFNVPGMYVALQAALTLYASGATTGMFVNIGDGVVHAVPIFDGYIISHAMARLHLAGSDITECLMRLLFEIGHTFMSSAEREIARDIKERLCYVELEPQETRTEALKVYTLPDGNTVSLGSQLSRAPEILFSPANVGLEAPGVHELLYRSIMKCPIDVRRDLYGSIVLTGGTTLFPGFEERISREVERLVPSGVKVRTILPEKRQYSVWMGASILSSLSVFRDLWLTSSEYKEVGPAAVHRRCL</sequence>
<evidence type="ECO:0000256" key="1">
    <source>
        <dbReference type="ARBA" id="ARBA00004245"/>
    </source>
</evidence>
<protein>
    <recommendedName>
        <fullName evidence="10">Actin</fullName>
    </recommendedName>
</protein>
<dbReference type="SMART" id="SM00268">
    <property type="entry name" value="ACTIN"/>
    <property type="match status" value="1"/>
</dbReference>
<dbReference type="FunFam" id="3.90.640.10:FF:000007">
    <property type="entry name" value="Actin like 7B"/>
    <property type="match status" value="1"/>
</dbReference>
<dbReference type="FunFam" id="3.30.420.40:FF:000148">
    <property type="entry name" value="Actin, alpha skeletal muscle"/>
    <property type="match status" value="1"/>
</dbReference>
<evidence type="ECO:0000256" key="3">
    <source>
        <dbReference type="ARBA" id="ARBA00022490"/>
    </source>
</evidence>
<dbReference type="InterPro" id="IPR004000">
    <property type="entry name" value="Actin"/>
</dbReference>
<dbReference type="Gene3D" id="3.30.420.40">
    <property type="match status" value="2"/>
</dbReference>
<keyword evidence="4" id="KW-0547">Nucleotide-binding</keyword>
<comment type="similarity">
    <text evidence="2 7">Belongs to the actin family.</text>
</comment>
<keyword evidence="6" id="KW-0206">Cytoskeleton</keyword>
<comment type="caution">
    <text evidence="8">The sequence shown here is derived from an EMBL/GenBank/DDBJ whole genome shotgun (WGS) entry which is preliminary data.</text>
</comment>
<name>A0AAV6Z128_ENGPU</name>
<evidence type="ECO:0000256" key="7">
    <source>
        <dbReference type="RuleBase" id="RU000487"/>
    </source>
</evidence>
<evidence type="ECO:0000313" key="9">
    <source>
        <dbReference type="Proteomes" id="UP000824782"/>
    </source>
</evidence>
<gene>
    <name evidence="8" type="ORF">GDO81_024947</name>
</gene>
<dbReference type="GO" id="GO:0005856">
    <property type="term" value="C:cytoskeleton"/>
    <property type="evidence" value="ECO:0007669"/>
    <property type="project" value="UniProtKB-SubCell"/>
</dbReference>
<dbReference type="SUPFAM" id="SSF53067">
    <property type="entry name" value="Actin-like ATPase domain"/>
    <property type="match status" value="2"/>
</dbReference>
<organism evidence="8 9">
    <name type="scientific">Engystomops pustulosus</name>
    <name type="common">Tungara frog</name>
    <name type="synonym">Physalaemus pustulosus</name>
    <dbReference type="NCBI Taxonomy" id="76066"/>
    <lineage>
        <taxon>Eukaryota</taxon>
        <taxon>Metazoa</taxon>
        <taxon>Chordata</taxon>
        <taxon>Craniata</taxon>
        <taxon>Vertebrata</taxon>
        <taxon>Euteleostomi</taxon>
        <taxon>Amphibia</taxon>
        <taxon>Batrachia</taxon>
        <taxon>Anura</taxon>
        <taxon>Neobatrachia</taxon>
        <taxon>Hyloidea</taxon>
        <taxon>Leptodactylidae</taxon>
        <taxon>Leiuperinae</taxon>
        <taxon>Engystomops</taxon>
    </lineage>
</organism>